<dbReference type="Pfam" id="PF00497">
    <property type="entry name" value="SBP_bac_3"/>
    <property type="match status" value="1"/>
</dbReference>
<evidence type="ECO:0000313" key="5">
    <source>
        <dbReference type="Proteomes" id="UP001165667"/>
    </source>
</evidence>
<comment type="caution">
    <text evidence="4">The sequence shown here is derived from an EMBL/GenBank/DDBJ whole genome shotgun (WGS) entry which is preliminary data.</text>
</comment>
<dbReference type="SMART" id="SM00062">
    <property type="entry name" value="PBPb"/>
    <property type="match status" value="1"/>
</dbReference>
<evidence type="ECO:0000256" key="1">
    <source>
        <dbReference type="ARBA" id="ARBA00022729"/>
    </source>
</evidence>
<dbReference type="CDD" id="cd01004">
    <property type="entry name" value="PBP2_MidA_like"/>
    <property type="match status" value="1"/>
</dbReference>
<feature type="signal peptide" evidence="2">
    <location>
        <begin position="1"/>
        <end position="23"/>
    </location>
</feature>
<keyword evidence="1 2" id="KW-0732">Signal</keyword>
<organism evidence="4 5">
    <name type="scientific">Lichenifustis flavocetrariae</name>
    <dbReference type="NCBI Taxonomy" id="2949735"/>
    <lineage>
        <taxon>Bacteria</taxon>
        <taxon>Pseudomonadati</taxon>
        <taxon>Pseudomonadota</taxon>
        <taxon>Alphaproteobacteria</taxon>
        <taxon>Hyphomicrobiales</taxon>
        <taxon>Lichenihabitantaceae</taxon>
        <taxon>Lichenifustis</taxon>
    </lineage>
</organism>
<dbReference type="Proteomes" id="UP001165667">
    <property type="component" value="Unassembled WGS sequence"/>
</dbReference>
<feature type="chain" id="PRO_5041313153" evidence="2">
    <location>
        <begin position="24"/>
        <end position="276"/>
    </location>
</feature>
<dbReference type="AlphaFoldDB" id="A0AA41Z6Y9"/>
<evidence type="ECO:0000313" key="4">
    <source>
        <dbReference type="EMBL" id="MCW6511470.1"/>
    </source>
</evidence>
<gene>
    <name evidence="4" type="ORF">M8523_26170</name>
</gene>
<feature type="domain" description="Solute-binding protein family 3/N-terminal" evidence="3">
    <location>
        <begin position="40"/>
        <end position="264"/>
    </location>
</feature>
<dbReference type="PANTHER" id="PTHR35936:SF17">
    <property type="entry name" value="ARGININE-BINDING EXTRACELLULAR PROTEIN ARTP"/>
    <property type="match status" value="1"/>
</dbReference>
<keyword evidence="5" id="KW-1185">Reference proteome</keyword>
<dbReference type="EMBL" id="JAMOIM010000027">
    <property type="protein sequence ID" value="MCW6511470.1"/>
    <property type="molecule type" value="Genomic_DNA"/>
</dbReference>
<dbReference type="Gene3D" id="3.40.190.10">
    <property type="entry name" value="Periplasmic binding protein-like II"/>
    <property type="match status" value="2"/>
</dbReference>
<name>A0AA41Z6Y9_9HYPH</name>
<protein>
    <submittedName>
        <fullName evidence="4">ABC transporter substrate-binding protein</fullName>
    </submittedName>
</protein>
<accession>A0AA41Z6Y9</accession>
<dbReference type="SUPFAM" id="SSF53850">
    <property type="entry name" value="Periplasmic binding protein-like II"/>
    <property type="match status" value="1"/>
</dbReference>
<evidence type="ECO:0000256" key="2">
    <source>
        <dbReference type="SAM" id="SignalP"/>
    </source>
</evidence>
<dbReference type="RefSeq" id="WP_282587849.1">
    <property type="nucleotide sequence ID" value="NZ_JAMOIM010000027.1"/>
</dbReference>
<reference evidence="4" key="1">
    <citation type="submission" date="2022-05" db="EMBL/GenBank/DDBJ databases">
        <authorList>
            <person name="Pankratov T."/>
        </authorList>
    </citation>
    <scope>NUCLEOTIDE SEQUENCE</scope>
    <source>
        <strain evidence="4">BP6-180914</strain>
    </source>
</reference>
<dbReference type="InterPro" id="IPR001638">
    <property type="entry name" value="Solute-binding_3/MltF_N"/>
</dbReference>
<sequence length="276" mass="29387">MIRFARLLLPALAVSCLGSVAWAADCTSPVAATDLIKPGTLVMSTNPTLPPLQYVDKSGQLVGMRIALGQEIAKRLCLAPEFVKIEFDAMIPGLKGGRWDMIDTGIFFTPERAKLMQMIPYEMQAISISVPPDSKAPVTKLEDLEGKTVGVEIGGFEENKAKSIDAELKAKGGKGMTIRTFDSFALAYQALRAGQVDAVVSIDGVAKEYADRGSFKRAISGLYPTPVALAFKSKPLADAVLKVLDAMQKDGSYKALFDQYGVVAPAGALTVQGPAT</sequence>
<proteinExistence type="predicted"/>
<dbReference type="PANTHER" id="PTHR35936">
    <property type="entry name" value="MEMBRANE-BOUND LYTIC MUREIN TRANSGLYCOSYLASE F"/>
    <property type="match status" value="1"/>
</dbReference>
<evidence type="ECO:0000259" key="3">
    <source>
        <dbReference type="SMART" id="SM00062"/>
    </source>
</evidence>